<sequence>MYTYGVQVSDNSLFGDLNNQWLWNVFVRESS</sequence>
<dbReference type="AlphaFoldDB" id="A0A0E9XV14"/>
<protein>
    <submittedName>
        <fullName evidence="1">Uncharacterized protein</fullName>
    </submittedName>
</protein>
<accession>A0A0E9XV14</accession>
<reference evidence="1" key="1">
    <citation type="submission" date="2014-11" db="EMBL/GenBank/DDBJ databases">
        <authorList>
            <person name="Amaro Gonzalez C."/>
        </authorList>
    </citation>
    <scope>NUCLEOTIDE SEQUENCE</scope>
</reference>
<reference evidence="1" key="2">
    <citation type="journal article" date="2015" name="Fish Shellfish Immunol.">
        <title>Early steps in the European eel (Anguilla anguilla)-Vibrio vulnificus interaction in the gills: Role of the RtxA13 toxin.</title>
        <authorList>
            <person name="Callol A."/>
            <person name="Pajuelo D."/>
            <person name="Ebbesson L."/>
            <person name="Teles M."/>
            <person name="MacKenzie S."/>
            <person name="Amaro C."/>
        </authorList>
    </citation>
    <scope>NUCLEOTIDE SEQUENCE</scope>
</reference>
<name>A0A0E9XV14_ANGAN</name>
<evidence type="ECO:0000313" key="1">
    <source>
        <dbReference type="EMBL" id="JAI06573.1"/>
    </source>
</evidence>
<dbReference type="EMBL" id="GBXM01002005">
    <property type="protein sequence ID" value="JAI06573.1"/>
    <property type="molecule type" value="Transcribed_RNA"/>
</dbReference>
<organism evidence="1">
    <name type="scientific">Anguilla anguilla</name>
    <name type="common">European freshwater eel</name>
    <name type="synonym">Muraena anguilla</name>
    <dbReference type="NCBI Taxonomy" id="7936"/>
    <lineage>
        <taxon>Eukaryota</taxon>
        <taxon>Metazoa</taxon>
        <taxon>Chordata</taxon>
        <taxon>Craniata</taxon>
        <taxon>Vertebrata</taxon>
        <taxon>Euteleostomi</taxon>
        <taxon>Actinopterygii</taxon>
        <taxon>Neopterygii</taxon>
        <taxon>Teleostei</taxon>
        <taxon>Anguilliformes</taxon>
        <taxon>Anguillidae</taxon>
        <taxon>Anguilla</taxon>
    </lineage>
</organism>
<proteinExistence type="predicted"/>